<dbReference type="GeneID" id="43592655"/>
<proteinExistence type="predicted"/>
<organism evidence="1 2">
    <name type="scientific">Kwoniella shandongensis</name>
    <dbReference type="NCBI Taxonomy" id="1734106"/>
    <lineage>
        <taxon>Eukaryota</taxon>
        <taxon>Fungi</taxon>
        <taxon>Dikarya</taxon>
        <taxon>Basidiomycota</taxon>
        <taxon>Agaricomycotina</taxon>
        <taxon>Tremellomycetes</taxon>
        <taxon>Tremellales</taxon>
        <taxon>Cryptococcaceae</taxon>
        <taxon>Kwoniella</taxon>
    </lineage>
</organism>
<dbReference type="RefSeq" id="XP_031857245.1">
    <property type="nucleotide sequence ID" value="XM_032008483.1"/>
</dbReference>
<evidence type="ECO:0000313" key="2">
    <source>
        <dbReference type="Proteomes" id="UP000322225"/>
    </source>
</evidence>
<sequence length="199" mass="21987">MPSVNVPFELMELFASKGVISIPAEIVTPLTAETVATINHVMTVTMLEANIPAAVKLAMVDLTNQINTLVVTGRSAGTELGTTLRAWEGTLQDLSEKQTALEKVSERLDIIRINRHKSRYGRDMTAVPMNGETYPPGIRQEHRVLTSWSRIKALPSGACNSWLTFLEVNIPHDCDIEERRAAIYEALGGHEQKQLIPIS</sequence>
<name>A0A5M6BNN9_9TREE</name>
<reference evidence="1" key="2">
    <citation type="submission" date="2024-01" db="EMBL/GenBank/DDBJ databases">
        <title>Comparative genomics of Cryptococcus and Kwoniella reveals pathogenesis evolution and contrasting modes of karyotype evolution via chromosome fusion or intercentromeric recombination.</title>
        <authorList>
            <person name="Coelho M.A."/>
            <person name="David-Palma M."/>
            <person name="Shea T."/>
            <person name="Bowers K."/>
            <person name="McGinley-Smith S."/>
            <person name="Mohammad A.W."/>
            <person name="Gnirke A."/>
            <person name="Yurkov A.M."/>
            <person name="Nowrousian M."/>
            <person name="Sun S."/>
            <person name="Cuomo C.A."/>
            <person name="Heitman J."/>
        </authorList>
    </citation>
    <scope>NUCLEOTIDE SEQUENCE</scope>
    <source>
        <strain evidence="1">CBS 12478</strain>
    </source>
</reference>
<protein>
    <submittedName>
        <fullName evidence="1">Uncharacterized protein</fullName>
    </submittedName>
</protein>
<dbReference type="EMBL" id="CP144051">
    <property type="protein sequence ID" value="WWD16098.1"/>
    <property type="molecule type" value="Genomic_DNA"/>
</dbReference>
<gene>
    <name evidence="1" type="ORF">CI109_100523</name>
</gene>
<accession>A0A5M6BNN9</accession>
<dbReference type="AlphaFoldDB" id="A0A5M6BNN9"/>
<keyword evidence="2" id="KW-1185">Reference proteome</keyword>
<evidence type="ECO:0000313" key="1">
    <source>
        <dbReference type="EMBL" id="WWD16098.1"/>
    </source>
</evidence>
<dbReference type="KEGG" id="ksn:43592655"/>
<dbReference type="Proteomes" id="UP000322225">
    <property type="component" value="Chromosome 1"/>
</dbReference>
<reference evidence="1" key="1">
    <citation type="submission" date="2017-08" db="EMBL/GenBank/DDBJ databases">
        <authorList>
            <person name="Cuomo C."/>
            <person name="Billmyre B."/>
            <person name="Heitman J."/>
        </authorList>
    </citation>
    <scope>NUCLEOTIDE SEQUENCE</scope>
    <source>
        <strain evidence="1">CBS 12478</strain>
    </source>
</reference>